<keyword evidence="3" id="KW-1003">Cell membrane</keyword>
<evidence type="ECO:0000313" key="7">
    <source>
        <dbReference type="Proteomes" id="UP000035081"/>
    </source>
</evidence>
<evidence type="ECO:0000256" key="3">
    <source>
        <dbReference type="ARBA" id="ARBA00022475"/>
    </source>
</evidence>
<name>W5YXB9_9GAMM</name>
<dbReference type="CDD" id="cd13553">
    <property type="entry name" value="PBP2_NrtA_CpmA_like"/>
    <property type="match status" value="1"/>
</dbReference>
<dbReference type="AlphaFoldDB" id="W5YXB9"/>
<protein>
    <submittedName>
        <fullName evidence="6">Nitrate-binding protein NasS</fullName>
    </submittedName>
</protein>
<dbReference type="Gene3D" id="3.40.190.10">
    <property type="entry name" value="Periplasmic binding protein-like II"/>
    <property type="match status" value="2"/>
</dbReference>
<keyword evidence="2" id="KW-0813">Transport</keyword>
<proteinExistence type="predicted"/>
<dbReference type="GO" id="GO:0012505">
    <property type="term" value="C:endomembrane system"/>
    <property type="evidence" value="ECO:0007669"/>
    <property type="project" value="UniProtKB-SubCell"/>
</dbReference>
<dbReference type="Proteomes" id="UP000035081">
    <property type="component" value="Chromosome"/>
</dbReference>
<dbReference type="PANTHER" id="PTHR30024:SF43">
    <property type="entry name" value="BLL4572 PROTEIN"/>
    <property type="match status" value="1"/>
</dbReference>
<gene>
    <name evidence="6" type="ORF">AU15_05010</name>
</gene>
<evidence type="ECO:0000313" key="6">
    <source>
        <dbReference type="EMBL" id="AHI30953.1"/>
    </source>
</evidence>
<dbReference type="SUPFAM" id="SSF53850">
    <property type="entry name" value="Periplasmic binding protein-like II"/>
    <property type="match status" value="1"/>
</dbReference>
<evidence type="ECO:0000256" key="2">
    <source>
        <dbReference type="ARBA" id="ARBA00022448"/>
    </source>
</evidence>
<evidence type="ECO:0000256" key="5">
    <source>
        <dbReference type="ARBA" id="ARBA00023136"/>
    </source>
</evidence>
<dbReference type="KEGG" id="msr:AU15_05010"/>
<sequence length="456" mass="51224">MVRPTPLHKHPGFNVRLGFVPLLDSAPLIVARELGLFDAEGLDVELVREGSWASLRDKVSFGLLDGGHMLAPMPLSMSLATDRPKVPVVVGMVLSRNGNGITLSARLHHELTHSATDLENPIATARALIRVARGRGEPIRLASVAPWSSHDLQLRDWLASAGPDAEKHVQIIPVSPIQMVDAFRSNTIEGCCVGEPWNSLLEYEKLGHILHSGHQIWQNAPEKVLGMRADWTEQHNVMHRHLLRALLAACQWLDNPHNHRLLRDILARPEYLGEQINVLDNHPYSLFHPRLHQHFFRHSANFPWLSQAHWLATRLTLRGQLGPVDGAMVRQVVRPDLFRNAAASMGIDAPVIDSKTEGRHQLPFTLSGRYGPVDVASDRLLGEHLHDWLADNPMLRPIKKRHALKQPRNPALNNTHFCAHSLLFININNLKTWHADCFVNMDDLAFTARVNDSDEN</sequence>
<accession>W5YXB9</accession>
<keyword evidence="4" id="KW-0997">Cell inner membrane</keyword>
<comment type="subcellular location">
    <subcellularLocation>
        <location evidence="1">Endomembrane system</location>
    </subcellularLocation>
</comment>
<dbReference type="PANTHER" id="PTHR30024">
    <property type="entry name" value="ALIPHATIC SULFONATES-BINDING PROTEIN-RELATED"/>
    <property type="match status" value="1"/>
</dbReference>
<reference evidence="6 7" key="1">
    <citation type="journal article" date="2014" name="Genome Announc.">
        <title>Draft Genome Sequences of Marinobacter similis A3d10T and Marinobacter salarius R9SW1T.</title>
        <authorList>
            <person name="Ivanova E.P."/>
            <person name="Ng H.J."/>
            <person name="Webb H.K."/>
            <person name="Feng G."/>
            <person name="Oshima K."/>
            <person name="Hattori M."/>
            <person name="Ohkuma M."/>
            <person name="Sergeev A.F."/>
            <person name="Mikhailov V.V."/>
            <person name="Crawford R.J."/>
            <person name="Sawabe T."/>
        </authorList>
    </citation>
    <scope>NUCLEOTIDE SEQUENCE [LARGE SCALE GENOMIC DNA]</scope>
    <source>
        <strain evidence="7">A3d10 and R9SW1</strain>
    </source>
</reference>
<dbReference type="Pfam" id="PF13379">
    <property type="entry name" value="NMT1_2"/>
    <property type="match status" value="1"/>
</dbReference>
<dbReference type="EMBL" id="CP007152">
    <property type="protein sequence ID" value="AHI30953.1"/>
    <property type="molecule type" value="Genomic_DNA"/>
</dbReference>
<evidence type="ECO:0000256" key="1">
    <source>
        <dbReference type="ARBA" id="ARBA00004308"/>
    </source>
</evidence>
<dbReference type="HOGENOM" id="CLU_037398_0_1_6"/>
<evidence type="ECO:0000256" key="4">
    <source>
        <dbReference type="ARBA" id="ARBA00022519"/>
    </source>
</evidence>
<keyword evidence="5" id="KW-0472">Membrane</keyword>
<organism evidence="6 7">
    <name type="scientific">Marinobacter salarius</name>
    <dbReference type="NCBI Taxonomy" id="1420917"/>
    <lineage>
        <taxon>Bacteria</taxon>
        <taxon>Pseudomonadati</taxon>
        <taxon>Pseudomonadota</taxon>
        <taxon>Gammaproteobacteria</taxon>
        <taxon>Pseudomonadales</taxon>
        <taxon>Marinobacteraceae</taxon>
        <taxon>Marinobacter</taxon>
    </lineage>
</organism>
<dbReference type="InterPro" id="IPR044527">
    <property type="entry name" value="NrtA/CpmA_ABC-bd_dom"/>
</dbReference>